<evidence type="ECO:0000256" key="1">
    <source>
        <dbReference type="ARBA" id="ARBA00009005"/>
    </source>
</evidence>
<dbReference type="InterPro" id="IPR050452">
    <property type="entry name" value="Metacaspase"/>
</dbReference>
<dbReference type="GO" id="GO:0005737">
    <property type="term" value="C:cytoplasm"/>
    <property type="evidence" value="ECO:0007669"/>
    <property type="project" value="TreeGrafter"/>
</dbReference>
<organism evidence="6 7">
    <name type="scientific">Rhizopus oryzae</name>
    <name type="common">Mucormycosis agent</name>
    <name type="synonym">Rhizopus arrhizus var. delemar</name>
    <dbReference type="NCBI Taxonomy" id="64495"/>
    <lineage>
        <taxon>Eukaryota</taxon>
        <taxon>Fungi</taxon>
        <taxon>Fungi incertae sedis</taxon>
        <taxon>Mucoromycota</taxon>
        <taxon>Mucoromycotina</taxon>
        <taxon>Mucoromycetes</taxon>
        <taxon>Mucorales</taxon>
        <taxon>Mucorineae</taxon>
        <taxon>Rhizopodaceae</taxon>
        <taxon>Rhizopus</taxon>
    </lineage>
</organism>
<dbReference type="SMART" id="SM00906">
    <property type="entry name" value="Fungal_trans"/>
    <property type="match status" value="1"/>
</dbReference>
<dbReference type="InterPro" id="IPR007219">
    <property type="entry name" value="XnlR_reg_dom"/>
</dbReference>
<dbReference type="Pfam" id="PF03357">
    <property type="entry name" value="Snf7"/>
    <property type="match status" value="1"/>
</dbReference>
<evidence type="ECO:0000256" key="3">
    <source>
        <dbReference type="SAM" id="Coils"/>
    </source>
</evidence>
<dbReference type="Proteomes" id="UP000716291">
    <property type="component" value="Unassembled WGS sequence"/>
</dbReference>
<dbReference type="GO" id="GO:0006508">
    <property type="term" value="P:proteolysis"/>
    <property type="evidence" value="ECO:0007669"/>
    <property type="project" value="InterPro"/>
</dbReference>
<dbReference type="Gene3D" id="3.40.50.12660">
    <property type="match status" value="1"/>
</dbReference>
<dbReference type="GO" id="GO:0006351">
    <property type="term" value="P:DNA-templated transcription"/>
    <property type="evidence" value="ECO:0007669"/>
    <property type="project" value="InterPro"/>
</dbReference>
<keyword evidence="2" id="KW-0539">Nucleus</keyword>
<dbReference type="Pfam" id="PF04082">
    <property type="entry name" value="Fungal_trans"/>
    <property type="match status" value="1"/>
</dbReference>
<dbReference type="AlphaFoldDB" id="A0A9P6XCU7"/>
<keyword evidence="7" id="KW-1185">Reference proteome</keyword>
<dbReference type="GO" id="GO:0007034">
    <property type="term" value="P:vacuolar transport"/>
    <property type="evidence" value="ECO:0007669"/>
    <property type="project" value="InterPro"/>
</dbReference>
<evidence type="ECO:0000313" key="6">
    <source>
        <dbReference type="EMBL" id="KAG1310844.1"/>
    </source>
</evidence>
<dbReference type="InterPro" id="IPR011600">
    <property type="entry name" value="Pept_C14_caspase"/>
</dbReference>
<evidence type="ECO:0000256" key="4">
    <source>
        <dbReference type="SAM" id="MobiDB-lite"/>
    </source>
</evidence>
<name>A0A9P6XCU7_RHIOR</name>
<evidence type="ECO:0000259" key="5">
    <source>
        <dbReference type="SMART" id="SM00906"/>
    </source>
</evidence>
<keyword evidence="3" id="KW-0175">Coiled coil</keyword>
<dbReference type="PANTHER" id="PTHR48104">
    <property type="entry name" value="METACASPASE-4"/>
    <property type="match status" value="1"/>
</dbReference>
<dbReference type="Pfam" id="PF00656">
    <property type="entry name" value="Peptidase_C14"/>
    <property type="match status" value="1"/>
</dbReference>
<feature type="coiled-coil region" evidence="3">
    <location>
        <begin position="929"/>
        <end position="967"/>
    </location>
</feature>
<dbReference type="GO" id="GO:0003677">
    <property type="term" value="F:DNA binding"/>
    <property type="evidence" value="ECO:0007669"/>
    <property type="project" value="InterPro"/>
</dbReference>
<gene>
    <name evidence="6" type="ORF">G6F64_004263</name>
</gene>
<dbReference type="GO" id="GO:0008270">
    <property type="term" value="F:zinc ion binding"/>
    <property type="evidence" value="ECO:0007669"/>
    <property type="project" value="InterPro"/>
</dbReference>
<feature type="region of interest" description="Disordered" evidence="4">
    <location>
        <begin position="1"/>
        <end position="37"/>
    </location>
</feature>
<comment type="caution">
    <text evidence="6">The sequence shown here is derived from an EMBL/GenBank/DDBJ whole genome shotgun (WGS) entry which is preliminary data.</text>
</comment>
<reference evidence="6" key="1">
    <citation type="journal article" date="2020" name="Microb. Genom.">
        <title>Genetic diversity of clinical and environmental Mucorales isolates obtained from an investigation of mucormycosis cases among solid organ transplant recipients.</title>
        <authorList>
            <person name="Nguyen M.H."/>
            <person name="Kaul D."/>
            <person name="Muto C."/>
            <person name="Cheng S.J."/>
            <person name="Richter R.A."/>
            <person name="Bruno V.M."/>
            <person name="Liu G."/>
            <person name="Beyhan S."/>
            <person name="Sundermann A.J."/>
            <person name="Mounaud S."/>
            <person name="Pasculle A.W."/>
            <person name="Nierman W.C."/>
            <person name="Driscoll E."/>
            <person name="Cumbie R."/>
            <person name="Clancy C.J."/>
            <person name="Dupont C.L."/>
        </authorList>
    </citation>
    <scope>NUCLEOTIDE SEQUENCE</scope>
    <source>
        <strain evidence="6">GL11</strain>
    </source>
</reference>
<dbReference type="OrthoDB" id="1924787at2759"/>
<sequence length="1138" mass="128773">MEEILQNMTQGKSETEESMKRKHMDIEPTPGTERKGKVIRYHGSSSGYHLVGNIFSSAETQESDTTGNHSTFILENKEENTKEFRVPSVYGNRTYRLRKLDLNDDDLMIVRDTTADEEATRIAADTREVIDDLIPRSVIVGLVNVYFDSNPLLPILDREEYMNAFEGKTSPPPSPLLTYSICTYACFLIRSDDPLFENASVQRDEIYRILTDRASVLFRTVYLVPRIATIQALVLIANQPVYSGISHKNWILAGMAVRMAQDLGLHRTLKTVDAADFNKKRKRIWYSVYVTDRWCCAIMGRPLAIADSDCDVKLSLTDTLYPNEDLTTFFSFVKLSEILGDVLCHVYSARAKAQGYLTKAMEQTVWGLQRMLEQWYANVPDMYKITEIDMQNLTLNPTLFADTPKLTQGGPLIVCYYAIIVLLHRPFIVLEKDAPHMPFIANSVATCIQAAKLCVNIAQMIPNDSLVTFGWNSACYSVFVAALIHAYNSVNINPIVANEAKEHLRISKDIILDPITKDAPTGNLMSAFLRSIPSLLEDAPLQQTDSRQHDTRPLAPMSVQHMLSEEEQQQVRPNENTLEEQLSWLFNMPDNIFWQGLFPNVNTVFPEGATGGSRGFESEDDQEEFYLHINPTFESEDTCSFETSSCQGKKKALLIGINYMGAEDENIELSGCIDDVENIKEFLISMYNFEEKNMTILTDDFPRHSKFYPSRENILDAMRHLVEDAQPNDSLFLHYSGHGSRVKDLDGDEEDGYDETILPADFREFEGTSGHILDDTMHDILVKPLCKGCRLTCIFDTCHSGTALDLPFIYSTKGVLKDQNLFKMAGKGFVSVGKLIVSGDMSNAFSDLIELIKGLLKVREIERENRQNKFSPADVIMLSGCKDDETSSGFSKIGRQGGAMSYAFINTLRQDPNQSYEVLLKNLRKILTLRQHQRAITKAQRELDREREKLERQEKKLIADIKKSVKENQMGACKVMAKDLVRTRRNVQKFYQMKTQLQAVGLRIQTLRSSQQMAEAMKGATKAMGAMNRQMNLPKIQQIMMQFEKESELMDMKDEMMGDAIDDAFEEDEDEAESDEIVNKVLDEIGINFNQELGEVPTGIKQAEVPVTSSGERIAQTEGSLSADDAALQARLDNLRRE</sequence>
<protein>
    <recommendedName>
        <fullName evidence="5">Xylanolytic transcriptional activator regulatory domain-containing protein</fullName>
    </recommendedName>
</protein>
<evidence type="ECO:0000256" key="2">
    <source>
        <dbReference type="ARBA" id="ARBA00023242"/>
    </source>
</evidence>
<accession>A0A9P6XCU7</accession>
<dbReference type="GO" id="GO:0004197">
    <property type="term" value="F:cysteine-type endopeptidase activity"/>
    <property type="evidence" value="ECO:0007669"/>
    <property type="project" value="InterPro"/>
</dbReference>
<dbReference type="PANTHER" id="PTHR48104:SF30">
    <property type="entry name" value="METACASPASE-1"/>
    <property type="match status" value="1"/>
</dbReference>
<feature type="region of interest" description="Disordered" evidence="4">
    <location>
        <begin position="1105"/>
        <end position="1125"/>
    </location>
</feature>
<dbReference type="CDD" id="cd12148">
    <property type="entry name" value="fungal_TF_MHR"/>
    <property type="match status" value="1"/>
</dbReference>
<evidence type="ECO:0000313" key="7">
    <source>
        <dbReference type="Proteomes" id="UP000716291"/>
    </source>
</evidence>
<feature type="domain" description="Xylanolytic transcriptional activator regulatory" evidence="5">
    <location>
        <begin position="249"/>
        <end position="321"/>
    </location>
</feature>
<feature type="compositionally biased region" description="Polar residues" evidence="4">
    <location>
        <begin position="1"/>
        <end position="12"/>
    </location>
</feature>
<comment type="similarity">
    <text evidence="1">Belongs to the peptidase C14B family.</text>
</comment>
<dbReference type="InterPro" id="IPR005024">
    <property type="entry name" value="Snf7_fam"/>
</dbReference>
<proteinExistence type="inferred from homology"/>
<dbReference type="EMBL" id="JAANQT010000458">
    <property type="protein sequence ID" value="KAG1310844.1"/>
    <property type="molecule type" value="Genomic_DNA"/>
</dbReference>